<dbReference type="RefSeq" id="WP_302100945.1">
    <property type="nucleotide sequence ID" value="NZ_CP129970.2"/>
</dbReference>
<evidence type="ECO:0000256" key="1">
    <source>
        <dbReference type="SAM" id="SignalP"/>
    </source>
</evidence>
<keyword evidence="1" id="KW-0732">Signal</keyword>
<proteinExistence type="predicted"/>
<dbReference type="Proteomes" id="UP001244443">
    <property type="component" value="Chromosome"/>
</dbReference>
<sequence>MKKTLLLVFICFSTQLVHSQILSYSDGYSFGETDAQETYDLFFEQRNCVSEFDSDWNGTGSQISYETCWVCPNESGFVNFWQGYILNSERNYCNNRNSAKSEYYRGIVNGYKDNMLKLSIKYNGNYFGGPGRSFVICP</sequence>
<evidence type="ECO:0000313" key="2">
    <source>
        <dbReference type="EMBL" id="WKK84602.1"/>
    </source>
</evidence>
<gene>
    <name evidence="2" type="ORF">QYS48_21040</name>
</gene>
<dbReference type="EMBL" id="CP129970">
    <property type="protein sequence ID" value="WKK84602.1"/>
    <property type="molecule type" value="Genomic_DNA"/>
</dbReference>
<keyword evidence="3" id="KW-1185">Reference proteome</keyword>
<accession>A0AA49GG69</accession>
<feature type="chain" id="PRO_5041346739" evidence="1">
    <location>
        <begin position="20"/>
        <end position="138"/>
    </location>
</feature>
<feature type="signal peptide" evidence="1">
    <location>
        <begin position="1"/>
        <end position="19"/>
    </location>
</feature>
<dbReference type="AlphaFoldDB" id="A0AA49GG69"/>
<reference evidence="2" key="1">
    <citation type="submission" date="2023-08" db="EMBL/GenBank/DDBJ databases">
        <title>Comparative genomics and taxonomic characterization of three novel marine species of genus Marivirga.</title>
        <authorList>
            <person name="Muhammad N."/>
            <person name="Kim S.-G."/>
        </authorList>
    </citation>
    <scope>NUCLEOTIDE SEQUENCE [LARGE SCALE GENOMIC DNA]</scope>
    <source>
        <strain evidence="2">ABR2-2</strain>
    </source>
</reference>
<protein>
    <submittedName>
        <fullName evidence="2">Uncharacterized protein</fullName>
    </submittedName>
</protein>
<evidence type="ECO:0000313" key="3">
    <source>
        <dbReference type="Proteomes" id="UP001244443"/>
    </source>
</evidence>
<name>A0AA49GG69_9BACT</name>
<organism evidence="2 3">
    <name type="scientific">Marivirga arenosa</name>
    <dbReference type="NCBI Taxonomy" id="3059076"/>
    <lineage>
        <taxon>Bacteria</taxon>
        <taxon>Pseudomonadati</taxon>
        <taxon>Bacteroidota</taxon>
        <taxon>Cytophagia</taxon>
        <taxon>Cytophagales</taxon>
        <taxon>Marivirgaceae</taxon>
        <taxon>Marivirga</taxon>
    </lineage>
</organism>